<dbReference type="Pfam" id="PF00179">
    <property type="entry name" value="UQ_con"/>
    <property type="match status" value="1"/>
</dbReference>
<dbReference type="STRING" id="103827.A0A0N5D7G2"/>
<dbReference type="InterPro" id="IPR000608">
    <property type="entry name" value="UBC"/>
</dbReference>
<dbReference type="OrthoDB" id="1158011at2759"/>
<accession>A0A0N5D7G2</accession>
<keyword evidence="3" id="KW-1185">Reference proteome</keyword>
<dbReference type="InterPro" id="IPR050113">
    <property type="entry name" value="Ub_conjugating_enzyme"/>
</dbReference>
<proteinExistence type="predicted"/>
<reference evidence="2 3" key="2">
    <citation type="submission" date="2018-11" db="EMBL/GenBank/DDBJ databases">
        <authorList>
            <consortium name="Pathogen Informatics"/>
        </authorList>
    </citation>
    <scope>NUCLEOTIDE SEQUENCE [LARGE SCALE GENOMIC DNA]</scope>
</reference>
<sequence>MMNHRSLNTHVRFRLSNEYEDLKKDPIPGIHAKPLNETLLLWGYVIEGAKDTPYDGGKYYGELEFTEHFPFIPPHILMHTPNGRFIPGERICISISAFHPKNWDPSWTVGTFLHCFAHFMMFDEQIMGVGM</sequence>
<dbReference type="CDD" id="cd23799">
    <property type="entry name" value="UBCc_UBE2J"/>
    <property type="match status" value="1"/>
</dbReference>
<gene>
    <name evidence="2" type="ORF">TCLT_LOCUS8997</name>
</gene>
<dbReference type="AlphaFoldDB" id="A0A0N5D7G2"/>
<dbReference type="Proteomes" id="UP000276776">
    <property type="component" value="Unassembled WGS sequence"/>
</dbReference>
<dbReference type="Gene3D" id="3.10.110.10">
    <property type="entry name" value="Ubiquitin Conjugating Enzyme"/>
    <property type="match status" value="1"/>
</dbReference>
<dbReference type="InterPro" id="IPR016135">
    <property type="entry name" value="UBQ-conjugating_enzyme/RWD"/>
</dbReference>
<reference evidence="4" key="1">
    <citation type="submission" date="2017-02" db="UniProtKB">
        <authorList>
            <consortium name="WormBaseParasite"/>
        </authorList>
    </citation>
    <scope>IDENTIFICATION</scope>
</reference>
<dbReference type="SMART" id="SM00212">
    <property type="entry name" value="UBCc"/>
    <property type="match status" value="1"/>
</dbReference>
<name>A0A0N5D7G2_THECL</name>
<dbReference type="WBParaSite" id="TCLT_0000900801-mRNA-1">
    <property type="protein sequence ID" value="TCLT_0000900801-mRNA-1"/>
    <property type="gene ID" value="TCLT_0000900801"/>
</dbReference>
<dbReference type="EMBL" id="UYYF01004714">
    <property type="protein sequence ID" value="VDN06593.1"/>
    <property type="molecule type" value="Genomic_DNA"/>
</dbReference>
<dbReference type="PROSITE" id="PS50127">
    <property type="entry name" value="UBC_2"/>
    <property type="match status" value="1"/>
</dbReference>
<evidence type="ECO:0000313" key="3">
    <source>
        <dbReference type="Proteomes" id="UP000276776"/>
    </source>
</evidence>
<protein>
    <submittedName>
        <fullName evidence="4">UBIQUITIN_CONJUGAT_2 domain-containing protein</fullName>
    </submittedName>
</protein>
<evidence type="ECO:0000313" key="2">
    <source>
        <dbReference type="EMBL" id="VDN06593.1"/>
    </source>
</evidence>
<dbReference type="PANTHER" id="PTHR24067">
    <property type="entry name" value="UBIQUITIN-CONJUGATING ENZYME E2"/>
    <property type="match status" value="1"/>
</dbReference>
<evidence type="ECO:0000313" key="4">
    <source>
        <dbReference type="WBParaSite" id="TCLT_0000900801-mRNA-1"/>
    </source>
</evidence>
<organism evidence="4">
    <name type="scientific">Thelazia callipaeda</name>
    <name type="common">Oriental eyeworm</name>
    <name type="synonym">Parasitic nematode</name>
    <dbReference type="NCBI Taxonomy" id="103827"/>
    <lineage>
        <taxon>Eukaryota</taxon>
        <taxon>Metazoa</taxon>
        <taxon>Ecdysozoa</taxon>
        <taxon>Nematoda</taxon>
        <taxon>Chromadorea</taxon>
        <taxon>Rhabditida</taxon>
        <taxon>Spirurina</taxon>
        <taxon>Spiruromorpha</taxon>
        <taxon>Thelazioidea</taxon>
        <taxon>Thelaziidae</taxon>
        <taxon>Thelazia</taxon>
    </lineage>
</organism>
<evidence type="ECO:0000259" key="1">
    <source>
        <dbReference type="PROSITE" id="PS50127"/>
    </source>
</evidence>
<dbReference type="OMA" id="IPPHILM"/>
<dbReference type="GO" id="GO:0032446">
    <property type="term" value="P:protein modification by small protein conjugation"/>
    <property type="evidence" value="ECO:0007669"/>
    <property type="project" value="UniProtKB-ARBA"/>
</dbReference>
<dbReference type="SUPFAM" id="SSF54495">
    <property type="entry name" value="UBC-like"/>
    <property type="match status" value="1"/>
</dbReference>
<feature type="domain" description="UBC core" evidence="1">
    <location>
        <begin position="10"/>
        <end position="131"/>
    </location>
</feature>